<evidence type="ECO:0000259" key="1">
    <source>
        <dbReference type="Pfam" id="PF25298"/>
    </source>
</evidence>
<dbReference type="Proteomes" id="UP000653454">
    <property type="component" value="Unassembled WGS sequence"/>
</dbReference>
<comment type="caution">
    <text evidence="2">The sequence shown here is derived from an EMBL/GenBank/DDBJ whole genome shotgun (WGS) entry which is preliminary data.</text>
</comment>
<dbReference type="Pfam" id="PF25298">
    <property type="entry name" value="Baculo_FP_2nd"/>
    <property type="match status" value="1"/>
</dbReference>
<keyword evidence="3" id="KW-1185">Reference proteome</keyword>
<dbReference type="EMBL" id="CAJHNJ030000469">
    <property type="protein sequence ID" value="CAG9137970.1"/>
    <property type="molecule type" value="Genomic_DNA"/>
</dbReference>
<evidence type="ECO:0000313" key="3">
    <source>
        <dbReference type="Proteomes" id="UP000653454"/>
    </source>
</evidence>
<dbReference type="InterPro" id="IPR057251">
    <property type="entry name" value="FP_C"/>
</dbReference>
<accession>A0A8S4GCD5</accession>
<protein>
    <submittedName>
        <fullName evidence="2">(diamondback moth) hypothetical protein</fullName>
    </submittedName>
</protein>
<dbReference type="AlphaFoldDB" id="A0A8S4GCD5"/>
<sequence length="160" mass="18442">MIENDQRERQLNLEIVGLPELKEENLNETLIKIAKEVGITLLDSDIVHVNRITPRAKVPGRSRVIIAKMRNRLLKDNIISSARKSRLTTQSMGLGGEPKPVFVNEHLSMYNKQILRMAKDAARMKNHQFTWTKNGRIYVRKNDTSPAIRIITEDDLKKIM</sequence>
<feature type="domain" description="FP protein C-terminal" evidence="1">
    <location>
        <begin position="110"/>
        <end position="159"/>
    </location>
</feature>
<reference evidence="2" key="1">
    <citation type="submission" date="2020-11" db="EMBL/GenBank/DDBJ databases">
        <authorList>
            <person name="Whiteford S."/>
        </authorList>
    </citation>
    <scope>NUCLEOTIDE SEQUENCE</scope>
</reference>
<gene>
    <name evidence="2" type="ORF">PLXY2_LOCUS16225</name>
</gene>
<name>A0A8S4GCD5_PLUXY</name>
<organism evidence="2 3">
    <name type="scientific">Plutella xylostella</name>
    <name type="common">Diamondback moth</name>
    <name type="synonym">Plutella maculipennis</name>
    <dbReference type="NCBI Taxonomy" id="51655"/>
    <lineage>
        <taxon>Eukaryota</taxon>
        <taxon>Metazoa</taxon>
        <taxon>Ecdysozoa</taxon>
        <taxon>Arthropoda</taxon>
        <taxon>Hexapoda</taxon>
        <taxon>Insecta</taxon>
        <taxon>Pterygota</taxon>
        <taxon>Neoptera</taxon>
        <taxon>Endopterygota</taxon>
        <taxon>Lepidoptera</taxon>
        <taxon>Glossata</taxon>
        <taxon>Ditrysia</taxon>
        <taxon>Yponomeutoidea</taxon>
        <taxon>Plutellidae</taxon>
        <taxon>Plutella</taxon>
    </lineage>
</organism>
<proteinExistence type="predicted"/>
<evidence type="ECO:0000313" key="2">
    <source>
        <dbReference type="EMBL" id="CAG9137970.1"/>
    </source>
</evidence>
<dbReference type="Gene3D" id="3.30.70.1820">
    <property type="entry name" value="L1 transposable element, RRM domain"/>
    <property type="match status" value="1"/>
</dbReference>